<keyword evidence="2" id="KW-1185">Reference proteome</keyword>
<dbReference type="EMBL" id="MU157992">
    <property type="protein sequence ID" value="KAF9521756.1"/>
    <property type="molecule type" value="Genomic_DNA"/>
</dbReference>
<proteinExistence type="predicted"/>
<evidence type="ECO:0000313" key="1">
    <source>
        <dbReference type="EMBL" id="KAF9521756.1"/>
    </source>
</evidence>
<name>A0A9P6E3B9_9AGAR</name>
<dbReference type="AlphaFoldDB" id="A0A9P6E3B9"/>
<organism evidence="1 2">
    <name type="scientific">Crepidotus variabilis</name>
    <dbReference type="NCBI Taxonomy" id="179855"/>
    <lineage>
        <taxon>Eukaryota</taxon>
        <taxon>Fungi</taxon>
        <taxon>Dikarya</taxon>
        <taxon>Basidiomycota</taxon>
        <taxon>Agaricomycotina</taxon>
        <taxon>Agaricomycetes</taxon>
        <taxon>Agaricomycetidae</taxon>
        <taxon>Agaricales</taxon>
        <taxon>Agaricineae</taxon>
        <taxon>Crepidotaceae</taxon>
        <taxon>Crepidotus</taxon>
    </lineage>
</organism>
<accession>A0A9P6E3B9</accession>
<protein>
    <submittedName>
        <fullName evidence="1">Uncharacterized protein</fullName>
    </submittedName>
</protein>
<sequence length="147" mass="16417">MSRVTPQNSAQFPACNLLTWSLWESNSDKICNFAAEGYYCLEVNETLGVKFPRFMPEICAAHWQKRAFYSLRNASKITSNPNWGEVNGLFFWLFAVLMGKLNALQMSSRGITILGVPTSLISSWSTWCNVSACGLGFSGKIRDLSSQ</sequence>
<dbReference type="Proteomes" id="UP000807306">
    <property type="component" value="Unassembled WGS sequence"/>
</dbReference>
<evidence type="ECO:0000313" key="2">
    <source>
        <dbReference type="Proteomes" id="UP000807306"/>
    </source>
</evidence>
<reference evidence="1" key="1">
    <citation type="submission" date="2020-11" db="EMBL/GenBank/DDBJ databases">
        <authorList>
            <consortium name="DOE Joint Genome Institute"/>
            <person name="Ahrendt S."/>
            <person name="Riley R."/>
            <person name="Andreopoulos W."/>
            <person name="Labutti K."/>
            <person name="Pangilinan J."/>
            <person name="Ruiz-Duenas F.J."/>
            <person name="Barrasa J.M."/>
            <person name="Sanchez-Garcia M."/>
            <person name="Camarero S."/>
            <person name="Miyauchi S."/>
            <person name="Serrano A."/>
            <person name="Linde D."/>
            <person name="Babiker R."/>
            <person name="Drula E."/>
            <person name="Ayuso-Fernandez I."/>
            <person name="Pacheco R."/>
            <person name="Padilla G."/>
            <person name="Ferreira P."/>
            <person name="Barriuso J."/>
            <person name="Kellner H."/>
            <person name="Castanera R."/>
            <person name="Alfaro M."/>
            <person name="Ramirez L."/>
            <person name="Pisabarro A.G."/>
            <person name="Kuo A."/>
            <person name="Tritt A."/>
            <person name="Lipzen A."/>
            <person name="He G."/>
            <person name="Yan M."/>
            <person name="Ng V."/>
            <person name="Cullen D."/>
            <person name="Martin F."/>
            <person name="Rosso M.-N."/>
            <person name="Henrissat B."/>
            <person name="Hibbett D."/>
            <person name="Martinez A.T."/>
            <person name="Grigoriev I.V."/>
        </authorList>
    </citation>
    <scope>NUCLEOTIDE SEQUENCE</scope>
    <source>
        <strain evidence="1">CBS 506.95</strain>
    </source>
</reference>
<comment type="caution">
    <text evidence="1">The sequence shown here is derived from an EMBL/GenBank/DDBJ whole genome shotgun (WGS) entry which is preliminary data.</text>
</comment>
<gene>
    <name evidence="1" type="ORF">CPB83DRAFT_841015</name>
</gene>